<comment type="caution">
    <text evidence="1">The sequence shown here is derived from an EMBL/GenBank/DDBJ whole genome shotgun (WGS) entry which is preliminary data.</text>
</comment>
<dbReference type="Proteomes" id="UP000738270">
    <property type="component" value="Unassembled WGS sequence"/>
</dbReference>
<dbReference type="AlphaFoldDB" id="A0A9Q2XS51"/>
<evidence type="ECO:0000313" key="4">
    <source>
        <dbReference type="Proteomes" id="UP000808906"/>
    </source>
</evidence>
<reference evidence="1" key="1">
    <citation type="submission" date="2019-11" db="EMBL/GenBank/DDBJ databases">
        <title>Spread of Macrolides and rifampicin resistant Rhodococcus equi in clinical isolates in the USA.</title>
        <authorList>
            <person name="Alvarez-Narvaez S."/>
            <person name="Huber L."/>
            <person name="Cohen N.D."/>
            <person name="Slovis N."/>
            <person name="Greiter M."/>
            <person name="Giguere S."/>
            <person name="Hart K."/>
        </authorList>
    </citation>
    <scope>NUCLEOTIDE SEQUENCE</scope>
    <source>
        <strain evidence="1">Lh_17</strain>
        <strain evidence="2">Lh_38</strain>
    </source>
</reference>
<dbReference type="EMBL" id="WUXR01000017">
    <property type="protein sequence ID" value="MBM4567958.1"/>
    <property type="molecule type" value="Genomic_DNA"/>
</dbReference>
<dbReference type="EMBL" id="WUXD01000023">
    <property type="protein sequence ID" value="MBM4628068.1"/>
    <property type="molecule type" value="Genomic_DNA"/>
</dbReference>
<evidence type="ECO:0000313" key="2">
    <source>
        <dbReference type="EMBL" id="MBM4626695.1"/>
    </source>
</evidence>
<accession>A0A9Q2XS51</accession>
<dbReference type="EMBL" id="WUXD01000002">
    <property type="protein sequence ID" value="MBM4626695.1"/>
    <property type="molecule type" value="Genomic_DNA"/>
</dbReference>
<organism evidence="1 4">
    <name type="scientific">Rhodococcus hoagii</name>
    <name type="common">Corynebacterium equii</name>
    <dbReference type="NCBI Taxonomy" id="43767"/>
    <lineage>
        <taxon>Bacteria</taxon>
        <taxon>Bacillati</taxon>
        <taxon>Actinomycetota</taxon>
        <taxon>Actinomycetes</taxon>
        <taxon>Mycobacteriales</taxon>
        <taxon>Nocardiaceae</taxon>
        <taxon>Prescottella</taxon>
    </lineage>
</organism>
<evidence type="ECO:0000313" key="3">
    <source>
        <dbReference type="EMBL" id="MBM4628068.1"/>
    </source>
</evidence>
<dbReference type="RefSeq" id="WP_175279139.1">
    <property type="nucleotide sequence ID" value="NZ_AP025268.1"/>
</dbReference>
<protein>
    <submittedName>
        <fullName evidence="1">Uncharacterized protein</fullName>
    </submittedName>
</protein>
<sequence length="48" mass="5352">MKLFRKRETDQQPLVIPGTGAPVFDLLAHQMPLPDWSDYLGDLAEVAA</sequence>
<gene>
    <name evidence="1" type="ORF">GS441_21825</name>
    <name evidence="2" type="ORF">GS453_07380</name>
    <name evidence="3" type="ORF">GS453_14725</name>
</gene>
<proteinExistence type="predicted"/>
<name>A0A9Q2XS51_RHOHA</name>
<dbReference type="Proteomes" id="UP000808906">
    <property type="component" value="Unassembled WGS sequence"/>
</dbReference>
<evidence type="ECO:0000313" key="1">
    <source>
        <dbReference type="EMBL" id="MBM4567958.1"/>
    </source>
</evidence>